<evidence type="ECO:0000313" key="3">
    <source>
        <dbReference type="Proteomes" id="UP000430295"/>
    </source>
</evidence>
<reference evidence="2 3" key="1">
    <citation type="journal article" date="2019" name="Nat. Med.">
        <title>A library of human gut bacterial isolates paired with longitudinal multiomics data enables mechanistic microbiome research.</title>
        <authorList>
            <person name="Poyet M."/>
            <person name="Groussin M."/>
            <person name="Gibbons S.M."/>
            <person name="Avila-Pacheco J."/>
            <person name="Jiang X."/>
            <person name="Kearney S.M."/>
            <person name="Perrotta A.R."/>
            <person name="Berdy B."/>
            <person name="Zhao S."/>
            <person name="Lieberman T.D."/>
            <person name="Swanson P.K."/>
            <person name="Smith M."/>
            <person name="Roesemann S."/>
            <person name="Alexander J.E."/>
            <person name="Rich S.A."/>
            <person name="Livny J."/>
            <person name="Vlamakis H."/>
            <person name="Clish C."/>
            <person name="Bullock K."/>
            <person name="Deik A."/>
            <person name="Scott J."/>
            <person name="Pierce K.A."/>
            <person name="Xavier R.J."/>
            <person name="Alm E.J."/>
        </authorList>
    </citation>
    <scope>NUCLEOTIDE SEQUENCE [LARGE SCALE GENOMIC DNA]</scope>
    <source>
        <strain evidence="2 3">BIOML-A18</strain>
    </source>
</reference>
<dbReference type="RefSeq" id="WP_155199122.1">
    <property type="nucleotide sequence ID" value="NZ_WMYS01000003.1"/>
</dbReference>
<dbReference type="PANTHER" id="PTHR30290:SF81">
    <property type="entry name" value="OLIGOPEPTIDE-BINDING PROTEIN OPPA"/>
    <property type="match status" value="1"/>
</dbReference>
<dbReference type="CDD" id="cd08490">
    <property type="entry name" value="PBP2_NikA_DppA_OppA_like_3"/>
    <property type="match status" value="1"/>
</dbReference>
<dbReference type="Proteomes" id="UP000430295">
    <property type="component" value="Unassembled WGS sequence"/>
</dbReference>
<dbReference type="Pfam" id="PF00496">
    <property type="entry name" value="SBP_bac_5"/>
    <property type="match status" value="1"/>
</dbReference>
<dbReference type="InterPro" id="IPR039424">
    <property type="entry name" value="SBP_5"/>
</dbReference>
<dbReference type="Gene3D" id="3.10.105.10">
    <property type="entry name" value="Dipeptide-binding Protein, Domain 3"/>
    <property type="match status" value="1"/>
</dbReference>
<dbReference type="InterPro" id="IPR000914">
    <property type="entry name" value="SBP_5_dom"/>
</dbReference>
<name>A0A6I3PAD9_STRPA</name>
<gene>
    <name evidence="2" type="ORF">GMC75_07460</name>
</gene>
<dbReference type="InterPro" id="IPR030678">
    <property type="entry name" value="Peptide/Ni-bd"/>
</dbReference>
<dbReference type="AlphaFoldDB" id="A0A6I3PAD9"/>
<sequence length="517" mass="57513">MLVFKGKKGSWVKLCWALLLAGIFLLALKAFQGRQNKTVSSSDTVTMGYTQFPANIDPVKEYNGWFTVRYGVGETLFKMDDQLQIQPWLATKGEQLSSLEWEITIRQGVRFHDGSLMTPQTVKESLEHLLASNQRAAGELMIEQITATDHTLRIKTKEPQPILLNLLADPYSTILHVGAKESTGKSVVATGPYQLTAFRPENGASLKAFGHYWNGAAKVAKVEIRSFSDATSMSLALDAGEIDAAYGMPALNLASYRQKKGYRISEVDGSRYLSYVYNFRDPWMQDKTLRKAIDLVIDRKTYSQSLFQKGSQATNGPFPSRFPFALEEPVPNANAKEAEKLLAQAGYLKKADGFRYKDGKKVTLTALSYERLPEIPLAVQATQAALKKIGIDVKIRTVEVGSIAAAEDYSFTPYTMVATPVGDPYPFFKSSLASDGSVNLGKYKSNKVDQLIRILGTEGDQEKRQELSKDLQREIQEDLPISFLVTFKVAVIMNDRVSGLKSSASDYYHITNQLTKE</sequence>
<dbReference type="SUPFAM" id="SSF53850">
    <property type="entry name" value="Periplasmic binding protein-like II"/>
    <property type="match status" value="1"/>
</dbReference>
<comment type="caution">
    <text evidence="2">The sequence shown here is derived from an EMBL/GenBank/DDBJ whole genome shotgun (WGS) entry which is preliminary data.</text>
</comment>
<dbReference type="GO" id="GO:0043190">
    <property type="term" value="C:ATP-binding cassette (ABC) transporter complex"/>
    <property type="evidence" value="ECO:0007669"/>
    <property type="project" value="InterPro"/>
</dbReference>
<evidence type="ECO:0000313" key="2">
    <source>
        <dbReference type="EMBL" id="MTR41504.1"/>
    </source>
</evidence>
<dbReference type="GO" id="GO:0042597">
    <property type="term" value="C:periplasmic space"/>
    <property type="evidence" value="ECO:0007669"/>
    <property type="project" value="UniProtKB-ARBA"/>
</dbReference>
<dbReference type="PIRSF" id="PIRSF002741">
    <property type="entry name" value="MppA"/>
    <property type="match status" value="1"/>
</dbReference>
<evidence type="ECO:0000259" key="1">
    <source>
        <dbReference type="Pfam" id="PF00496"/>
    </source>
</evidence>
<dbReference type="PANTHER" id="PTHR30290">
    <property type="entry name" value="PERIPLASMIC BINDING COMPONENT OF ABC TRANSPORTER"/>
    <property type="match status" value="1"/>
</dbReference>
<dbReference type="GO" id="GO:0015833">
    <property type="term" value="P:peptide transport"/>
    <property type="evidence" value="ECO:0007669"/>
    <property type="project" value="TreeGrafter"/>
</dbReference>
<protein>
    <submittedName>
        <fullName evidence="2">ABC transporter substrate-binding protein</fullName>
    </submittedName>
</protein>
<proteinExistence type="predicted"/>
<dbReference type="Gene3D" id="3.40.190.10">
    <property type="entry name" value="Periplasmic binding protein-like II"/>
    <property type="match status" value="1"/>
</dbReference>
<dbReference type="GO" id="GO:1904680">
    <property type="term" value="F:peptide transmembrane transporter activity"/>
    <property type="evidence" value="ECO:0007669"/>
    <property type="project" value="TreeGrafter"/>
</dbReference>
<accession>A0A6I3PAD9</accession>
<dbReference type="EMBL" id="WMYS01000003">
    <property type="protein sequence ID" value="MTR41504.1"/>
    <property type="molecule type" value="Genomic_DNA"/>
</dbReference>
<feature type="domain" description="Solute-binding protein family 5" evidence="1">
    <location>
        <begin position="84"/>
        <end position="436"/>
    </location>
</feature>
<organism evidence="2 3">
    <name type="scientific">Streptococcus parasanguinis</name>
    <dbReference type="NCBI Taxonomy" id="1318"/>
    <lineage>
        <taxon>Bacteria</taxon>
        <taxon>Bacillati</taxon>
        <taxon>Bacillota</taxon>
        <taxon>Bacilli</taxon>
        <taxon>Lactobacillales</taxon>
        <taxon>Streptococcaceae</taxon>
        <taxon>Streptococcus</taxon>
    </lineage>
</organism>